<reference evidence="3 4" key="1">
    <citation type="submission" date="2014-06" db="EMBL/GenBank/DDBJ databases">
        <authorList>
            <person name="Swart Estienne"/>
        </authorList>
    </citation>
    <scope>NUCLEOTIDE SEQUENCE [LARGE SCALE GENOMIC DNA]</scope>
    <source>
        <strain evidence="3 4">130c</strain>
    </source>
</reference>
<organism evidence="3 4">
    <name type="scientific">Stylonychia lemnae</name>
    <name type="common">Ciliate</name>
    <dbReference type="NCBI Taxonomy" id="5949"/>
    <lineage>
        <taxon>Eukaryota</taxon>
        <taxon>Sar</taxon>
        <taxon>Alveolata</taxon>
        <taxon>Ciliophora</taxon>
        <taxon>Intramacronucleata</taxon>
        <taxon>Spirotrichea</taxon>
        <taxon>Stichotrichia</taxon>
        <taxon>Sporadotrichida</taxon>
        <taxon>Oxytrichidae</taxon>
        <taxon>Stylonychinae</taxon>
        <taxon>Stylonychia</taxon>
    </lineage>
</organism>
<feature type="transmembrane region" description="Helical" evidence="2">
    <location>
        <begin position="41"/>
        <end position="59"/>
    </location>
</feature>
<dbReference type="AlphaFoldDB" id="A0A078A1T1"/>
<dbReference type="PANTHER" id="PTHR31398:SF0">
    <property type="entry name" value="MEIOTIC NUCLEAR DIVISION PROTEIN 1 HOMOLOG"/>
    <property type="match status" value="1"/>
</dbReference>
<dbReference type="GO" id="GO:0007131">
    <property type="term" value="P:reciprocal meiotic recombination"/>
    <property type="evidence" value="ECO:0007669"/>
    <property type="project" value="TreeGrafter"/>
</dbReference>
<protein>
    <submittedName>
        <fullName evidence="3">Uncharacterized protein</fullName>
    </submittedName>
</protein>
<dbReference type="InParanoid" id="A0A078A1T1"/>
<evidence type="ECO:0000313" key="3">
    <source>
        <dbReference type="EMBL" id="CDW76206.1"/>
    </source>
</evidence>
<sequence length="663" mass="76559">MIKSDSKTSFWSQIKSFVTTKDLFGHPITLTYKKSSTYQSLFGGLISIFFRICIVVYLVNELVQVYNRKSTIVNSMYVRNYAEETSTQKFTLKNFDIAYQVSIIGNDYLKQNIDKFVSVNLRQYQVLRTSDGMFSLKANDIPLGKCDDSRFNGESSQTQEFGLQVDYQCPLSLNFDLYGNLQGKNSSFLKLSVSQCQENTNSTKKRCASQAEIDKVMSSLNVNIAYMSQYFDVNDQSSQPVKTLIKTLVATTVPNLSQNYILKVSQNQALLSDSIFSNQFGERDLTYSSISSESSFLTTTQNLLFSDNFQVYFILDENVQITKRQVYTISDALSSTGGMLGSLALILSMGLKKLQEYLFFRSVINDQYFVHKSYLQDSKTRKHIQNSNQQSSNTSMNSINKLSTTQDYLKKNYEKGQITSGGQYEKLLDNIKNRIRIFSGISANKRYRLYQKAKETIEGQLELQKIMKTMVGLKFLNKIILSRYQRQLMIYSKANLVELNEAQPQKITIEILKQKLENKYKVDDQVLDFQSCQKNSQKHRFELSCEKATHLDKQMNIGILNNLNTQFQKDLNHNSVSIPSKERNVSKPTRNTQRLNSKSSKQPSTNKQAKNEKIQMRDIENFFDISQNTRHLSDNSYKDDDDIYIDRIIKDELYRQEDKVRQK</sequence>
<dbReference type="Proteomes" id="UP000039865">
    <property type="component" value="Unassembled WGS sequence"/>
</dbReference>
<name>A0A078A1T1_STYLE</name>
<dbReference type="GO" id="GO:0005634">
    <property type="term" value="C:nucleus"/>
    <property type="evidence" value="ECO:0007669"/>
    <property type="project" value="TreeGrafter"/>
</dbReference>
<feature type="region of interest" description="Disordered" evidence="1">
    <location>
        <begin position="575"/>
        <end position="616"/>
    </location>
</feature>
<proteinExistence type="predicted"/>
<accession>A0A078A1T1</accession>
<evidence type="ECO:0000256" key="1">
    <source>
        <dbReference type="SAM" id="MobiDB-lite"/>
    </source>
</evidence>
<gene>
    <name evidence="3" type="primary">Contig16055.g17106</name>
    <name evidence="3" type="ORF">STYLEM_5205</name>
</gene>
<feature type="compositionally biased region" description="Polar residues" evidence="1">
    <location>
        <begin position="586"/>
        <end position="608"/>
    </location>
</feature>
<keyword evidence="2" id="KW-0812">Transmembrane</keyword>
<evidence type="ECO:0000256" key="2">
    <source>
        <dbReference type="SAM" id="Phobius"/>
    </source>
</evidence>
<evidence type="ECO:0000313" key="4">
    <source>
        <dbReference type="Proteomes" id="UP000039865"/>
    </source>
</evidence>
<dbReference type="EMBL" id="CCKQ01005054">
    <property type="protein sequence ID" value="CDW76206.1"/>
    <property type="molecule type" value="Genomic_DNA"/>
</dbReference>
<keyword evidence="4" id="KW-1185">Reference proteome</keyword>
<keyword evidence="2" id="KW-1133">Transmembrane helix</keyword>
<dbReference type="PANTHER" id="PTHR31398">
    <property type="entry name" value="MEIOTIC NUCLEAR DIVISION PROTEIN 1 HOMOLOG"/>
    <property type="match status" value="1"/>
</dbReference>
<dbReference type="OMA" id="PLEPCNM"/>
<dbReference type="OrthoDB" id="292498at2759"/>
<keyword evidence="2" id="KW-0472">Membrane</keyword>